<dbReference type="SUPFAM" id="SSF47413">
    <property type="entry name" value="lambda repressor-like DNA-binding domains"/>
    <property type="match status" value="1"/>
</dbReference>
<dbReference type="Proteomes" id="UP000552683">
    <property type="component" value="Unassembled WGS sequence"/>
</dbReference>
<comment type="caution">
    <text evidence="1">The sequence shown here is derived from an EMBL/GenBank/DDBJ whole genome shotgun (WGS) entry which is preliminary data.</text>
</comment>
<keyword evidence="2" id="KW-1185">Reference proteome</keyword>
<accession>A0A842JBW5</accession>
<protein>
    <submittedName>
        <fullName evidence="1">Helix-turn-helix transcriptional regulator</fullName>
    </submittedName>
</protein>
<organism evidence="1 2">
    <name type="scientific">Campylobacter massiliensis</name>
    <dbReference type="NCBI Taxonomy" id="2762557"/>
    <lineage>
        <taxon>Bacteria</taxon>
        <taxon>Pseudomonadati</taxon>
        <taxon>Campylobacterota</taxon>
        <taxon>Epsilonproteobacteria</taxon>
        <taxon>Campylobacterales</taxon>
        <taxon>Campylobacteraceae</taxon>
        <taxon>Campylobacter</taxon>
    </lineage>
</organism>
<dbReference type="InterPro" id="IPR001387">
    <property type="entry name" value="Cro/C1-type_HTH"/>
</dbReference>
<dbReference type="RefSeq" id="WP_185898168.1">
    <property type="nucleotide sequence ID" value="NZ_JACLZK010000001.1"/>
</dbReference>
<dbReference type="InterPro" id="IPR010982">
    <property type="entry name" value="Lambda_DNA-bd_dom_sf"/>
</dbReference>
<gene>
    <name evidence="1" type="ORF">H7R39_04710</name>
</gene>
<dbReference type="AlphaFoldDB" id="A0A842JBW5"/>
<dbReference type="GO" id="GO:0003677">
    <property type="term" value="F:DNA binding"/>
    <property type="evidence" value="ECO:0007669"/>
    <property type="project" value="InterPro"/>
</dbReference>
<reference evidence="1 2" key="1">
    <citation type="submission" date="2020-08" db="EMBL/GenBank/DDBJ databases">
        <title>Complete genome and description of Campylobacter massiliensis Marseille-Q3452 sp. nov.</title>
        <authorList>
            <person name="Antezack A."/>
        </authorList>
    </citation>
    <scope>NUCLEOTIDE SEQUENCE [LARGE SCALE GENOMIC DNA]</scope>
    <source>
        <strain evidence="1 2">Marseille-Q3452</strain>
    </source>
</reference>
<proteinExistence type="predicted"/>
<dbReference type="EMBL" id="JACLZK010000001">
    <property type="protein sequence ID" value="MBC2882564.1"/>
    <property type="molecule type" value="Genomic_DNA"/>
</dbReference>
<dbReference type="Gene3D" id="1.10.260.40">
    <property type="entry name" value="lambda repressor-like DNA-binding domains"/>
    <property type="match status" value="1"/>
</dbReference>
<evidence type="ECO:0000313" key="2">
    <source>
        <dbReference type="Proteomes" id="UP000552683"/>
    </source>
</evidence>
<evidence type="ECO:0000313" key="1">
    <source>
        <dbReference type="EMBL" id="MBC2882564.1"/>
    </source>
</evidence>
<dbReference type="CDD" id="cd00093">
    <property type="entry name" value="HTH_XRE"/>
    <property type="match status" value="1"/>
</dbReference>
<sequence>MNKENFSEELKKLNITKKEFADMCGISYMTVNNWNDENRPIPAWVDSWIQNYKFKNFYDVVKTEFDKQKDI</sequence>
<name>A0A842JBW5_9BACT</name>